<dbReference type="AlphaFoldDB" id="A0A2S8S5P8"/>
<keyword evidence="3" id="KW-1185">Reference proteome</keyword>
<comment type="caution">
    <text evidence="2">The sequence shown here is derived from an EMBL/GenBank/DDBJ whole genome shotgun (WGS) entry which is preliminary data.</text>
</comment>
<name>A0A2S8S5P8_9RHOB</name>
<organism evidence="2 3">
    <name type="scientific">Albidovulum denitrificans</name>
    <dbReference type="NCBI Taxonomy" id="404881"/>
    <lineage>
        <taxon>Bacteria</taxon>
        <taxon>Pseudomonadati</taxon>
        <taxon>Pseudomonadota</taxon>
        <taxon>Alphaproteobacteria</taxon>
        <taxon>Rhodobacterales</taxon>
        <taxon>Paracoccaceae</taxon>
        <taxon>Albidovulum</taxon>
    </lineage>
</organism>
<dbReference type="EMBL" id="PVEP01000005">
    <property type="protein sequence ID" value="PQV56141.1"/>
    <property type="molecule type" value="Genomic_DNA"/>
</dbReference>
<evidence type="ECO:0000313" key="2">
    <source>
        <dbReference type="EMBL" id="PQV56141.1"/>
    </source>
</evidence>
<feature type="chain" id="PRO_5015486809" evidence="1">
    <location>
        <begin position="19"/>
        <end position="103"/>
    </location>
</feature>
<gene>
    <name evidence="2" type="ORF">LX70_02405</name>
</gene>
<dbReference type="Proteomes" id="UP000238338">
    <property type="component" value="Unassembled WGS sequence"/>
</dbReference>
<dbReference type="RefSeq" id="WP_105515014.1">
    <property type="nucleotide sequence ID" value="NZ_PVEP01000005.1"/>
</dbReference>
<sequence>MRSLARCLGLTALTLALAGCVTEPGPLAGTVARDGRSADRAVPVSGVDAEYAWLAANRPGWHLDRQDLQIGLFGRPYTVFTISRGAEVQKVYFDISSFYGKPA</sequence>
<evidence type="ECO:0000256" key="1">
    <source>
        <dbReference type="SAM" id="SignalP"/>
    </source>
</evidence>
<accession>A0A2S8S5P8</accession>
<keyword evidence="1" id="KW-0732">Signal</keyword>
<protein>
    <submittedName>
        <fullName evidence="2">Uncharacterized protein</fullName>
    </submittedName>
</protein>
<dbReference type="OrthoDB" id="686440at2"/>
<dbReference type="PROSITE" id="PS51257">
    <property type="entry name" value="PROKAR_LIPOPROTEIN"/>
    <property type="match status" value="1"/>
</dbReference>
<proteinExistence type="predicted"/>
<evidence type="ECO:0000313" key="3">
    <source>
        <dbReference type="Proteomes" id="UP000238338"/>
    </source>
</evidence>
<feature type="signal peptide" evidence="1">
    <location>
        <begin position="1"/>
        <end position="18"/>
    </location>
</feature>
<reference evidence="2 3" key="1">
    <citation type="submission" date="2018-02" db="EMBL/GenBank/DDBJ databases">
        <title>Genomic Encyclopedia of Archaeal and Bacterial Type Strains, Phase II (KMG-II): from individual species to whole genera.</title>
        <authorList>
            <person name="Goeker M."/>
        </authorList>
    </citation>
    <scope>NUCLEOTIDE SEQUENCE [LARGE SCALE GENOMIC DNA]</scope>
    <source>
        <strain evidence="2 3">DSM 18921</strain>
    </source>
</reference>